<keyword evidence="1" id="KW-1133">Transmembrane helix</keyword>
<proteinExistence type="predicted"/>
<protein>
    <submittedName>
        <fullName evidence="3">Uncharacterized protein</fullName>
    </submittedName>
</protein>
<dbReference type="STRING" id="1163617.SCD_n01310"/>
<dbReference type="RefSeq" id="WP_021035814.1">
    <property type="nucleotide sequence ID" value="NC_022357.1"/>
</dbReference>
<dbReference type="InterPro" id="IPR022472">
    <property type="entry name" value="VPLPA-CTERM"/>
</dbReference>
<evidence type="ECO:0000313" key="4">
    <source>
        <dbReference type="Proteomes" id="UP000015559"/>
    </source>
</evidence>
<dbReference type="EMBL" id="AP013066">
    <property type="protein sequence ID" value="BAN35137.1"/>
    <property type="molecule type" value="Genomic_DNA"/>
</dbReference>
<feature type="transmembrane region" description="Helical" evidence="1">
    <location>
        <begin position="388"/>
        <end position="413"/>
    </location>
</feature>
<accession>S6B3B0</accession>
<dbReference type="KEGG" id="sdr:SCD_n01310"/>
<evidence type="ECO:0000313" key="3">
    <source>
        <dbReference type="EMBL" id="BAN35137.1"/>
    </source>
</evidence>
<keyword evidence="1" id="KW-0472">Membrane</keyword>
<reference evidence="3 4" key="1">
    <citation type="journal article" date="2012" name="Appl. Environ. Microbiol.">
        <title>Draft genome sequence of a psychrotolerant sulfur-oxidizing bacterium, Sulfuricella denitrificans skB26, and proteomic insights into cold adaptation.</title>
        <authorList>
            <person name="Watanabe T."/>
            <person name="Kojima H."/>
            <person name="Fukui M."/>
        </authorList>
    </citation>
    <scope>NUCLEOTIDE SEQUENCE [LARGE SCALE GENOMIC DNA]</scope>
    <source>
        <strain evidence="4">skB26</strain>
    </source>
</reference>
<feature type="signal peptide" evidence="2">
    <location>
        <begin position="1"/>
        <end position="23"/>
    </location>
</feature>
<keyword evidence="2" id="KW-0732">Signal</keyword>
<gene>
    <name evidence="3" type="ORF">SCD_n01310</name>
</gene>
<dbReference type="AlphaFoldDB" id="S6B3B0"/>
<feature type="chain" id="PRO_5004546561" evidence="2">
    <location>
        <begin position="24"/>
        <end position="422"/>
    </location>
</feature>
<keyword evidence="1" id="KW-0812">Transmembrane</keyword>
<sequence length="422" mass="45283">MRHLTISTISPLLILLVSTNALAATPTDWVTTYDPAFYSGTGGTVTFNDWGYKGPTGVGANDFVVTSPVTGITGFDSSRVGQRQEVLTLDPDWKTRDAAITSTMAEFGPTTVRPNTSQDAQVNFFHWTYTTVGGSTFNNMQIDKAGNYQVAKNDMNFQFYDTFNYHDTTGAANNSTIIDSNINFKPYASSDATGWCGSVLTGPNALEVMAGQVKFDLSMDVYMGNARQSLAGGITQIIPDFVMRSYGSYVVNLDRDQYYTGSAVMNNNNPEINPLDANGEVSGAALDAAYKNRVSFLGAGLIPKGVWLKANSYLSPGVKNLNADGTWNYTIAGKDTQQLCDPYNSALSASPEAGAVCYGNFFAGYAFLMRADGQRTLTYVDPTGHSDYAIASLAAVPVPAAAWLLGSGLIGLLGMARRRMPS</sequence>
<dbReference type="Proteomes" id="UP000015559">
    <property type="component" value="Chromosome"/>
</dbReference>
<evidence type="ECO:0000256" key="1">
    <source>
        <dbReference type="SAM" id="Phobius"/>
    </source>
</evidence>
<keyword evidence="4" id="KW-1185">Reference proteome</keyword>
<evidence type="ECO:0000256" key="2">
    <source>
        <dbReference type="SAM" id="SignalP"/>
    </source>
</evidence>
<dbReference type="NCBIfam" id="TIGR03370">
    <property type="entry name" value="VPLPA-CTERM"/>
    <property type="match status" value="1"/>
</dbReference>
<name>S6B3B0_SULDS</name>
<dbReference type="HOGENOM" id="CLU_650394_0_0_4"/>
<organism evidence="3 4">
    <name type="scientific">Sulfuricella denitrificans (strain DSM 22764 / NBRC 105220 / skB26)</name>
    <dbReference type="NCBI Taxonomy" id="1163617"/>
    <lineage>
        <taxon>Bacteria</taxon>
        <taxon>Pseudomonadati</taxon>
        <taxon>Pseudomonadota</taxon>
        <taxon>Betaproteobacteria</taxon>
        <taxon>Nitrosomonadales</taxon>
        <taxon>Sulfuricellaceae</taxon>
        <taxon>Sulfuricella</taxon>
    </lineage>
</organism>